<organism evidence="3 4">
    <name type="scientific">Microbacterium profundi</name>
    <dbReference type="NCBI Taxonomy" id="450380"/>
    <lineage>
        <taxon>Bacteria</taxon>
        <taxon>Bacillati</taxon>
        <taxon>Actinomycetota</taxon>
        <taxon>Actinomycetes</taxon>
        <taxon>Micrococcales</taxon>
        <taxon>Microbacteriaceae</taxon>
        <taxon>Microbacterium</taxon>
    </lineage>
</organism>
<reference evidence="3 4" key="1">
    <citation type="submission" date="2024-06" db="EMBL/GenBank/DDBJ databases">
        <title>The Natural Products Discovery Center: Release of the First 8490 Sequenced Strains for Exploring Actinobacteria Biosynthetic Diversity.</title>
        <authorList>
            <person name="Kalkreuter E."/>
            <person name="Kautsar S.A."/>
            <person name="Yang D."/>
            <person name="Bader C.D."/>
            <person name="Teijaro C.N."/>
            <person name="Fluegel L."/>
            <person name="Davis C.M."/>
            <person name="Simpson J.R."/>
            <person name="Lauterbach L."/>
            <person name="Steele A.D."/>
            <person name="Gui C."/>
            <person name="Meng S."/>
            <person name="Li G."/>
            <person name="Viehrig K."/>
            <person name="Ye F."/>
            <person name="Su P."/>
            <person name="Kiefer A.F."/>
            <person name="Nichols A."/>
            <person name="Cepeda A.J."/>
            <person name="Yan W."/>
            <person name="Fan B."/>
            <person name="Jiang Y."/>
            <person name="Adhikari A."/>
            <person name="Zheng C.-J."/>
            <person name="Schuster L."/>
            <person name="Cowan T.M."/>
            <person name="Smanski M.J."/>
            <person name="Chevrette M.G."/>
            <person name="De Carvalho L.P.S."/>
            <person name="Shen B."/>
        </authorList>
    </citation>
    <scope>NUCLEOTIDE SEQUENCE [LARGE SCALE GENOMIC DNA]</scope>
    <source>
        <strain evidence="3 4">NPDC077434</strain>
    </source>
</reference>
<evidence type="ECO:0000313" key="4">
    <source>
        <dbReference type="Proteomes" id="UP001553715"/>
    </source>
</evidence>
<dbReference type="PRINTS" id="PR00040">
    <property type="entry name" value="HTHMERR"/>
</dbReference>
<dbReference type="EMBL" id="JBFBMH010000022">
    <property type="protein sequence ID" value="MEW1976108.1"/>
    <property type="molecule type" value="Genomic_DNA"/>
</dbReference>
<evidence type="ECO:0000313" key="3">
    <source>
        <dbReference type="EMBL" id="MEW1976108.1"/>
    </source>
</evidence>
<dbReference type="InterPro" id="IPR000551">
    <property type="entry name" value="MerR-type_HTH_dom"/>
</dbReference>
<dbReference type="PROSITE" id="PS50937">
    <property type="entry name" value="HTH_MERR_2"/>
    <property type="match status" value="1"/>
</dbReference>
<feature type="domain" description="HTH merR-type" evidence="2">
    <location>
        <begin position="12"/>
        <end position="80"/>
    </location>
</feature>
<dbReference type="PANTHER" id="PTHR30204">
    <property type="entry name" value="REDOX-CYCLING DRUG-SENSING TRANSCRIPTIONAL ACTIVATOR SOXR"/>
    <property type="match status" value="1"/>
</dbReference>
<dbReference type="InterPro" id="IPR009061">
    <property type="entry name" value="DNA-bd_dom_put_sf"/>
</dbReference>
<comment type="caution">
    <text evidence="3">The sequence shown here is derived from an EMBL/GenBank/DDBJ whole genome shotgun (WGS) entry which is preliminary data.</text>
</comment>
<evidence type="ECO:0000259" key="2">
    <source>
        <dbReference type="PROSITE" id="PS50937"/>
    </source>
</evidence>
<dbReference type="Pfam" id="PF13411">
    <property type="entry name" value="MerR_1"/>
    <property type="match status" value="1"/>
</dbReference>
<protein>
    <submittedName>
        <fullName evidence="3">MerR family transcriptional regulator</fullName>
    </submittedName>
</protein>
<evidence type="ECO:0000256" key="1">
    <source>
        <dbReference type="ARBA" id="ARBA00023125"/>
    </source>
</evidence>
<keyword evidence="4" id="KW-1185">Reference proteome</keyword>
<dbReference type="Gene3D" id="1.10.1660.10">
    <property type="match status" value="1"/>
</dbReference>
<sequence>MENAESSRARGVYGIAVAAELVGVGEQALRLYERKGLVEPGRTAGGTRRYSENDLSILRRVVELLDAGVNLTGARHVLALETTNRLLRAQLDESAQQAVDETPRVPDAL</sequence>
<accession>A0ABV3LJS1</accession>
<dbReference type="RefSeq" id="WP_033104936.1">
    <property type="nucleotide sequence ID" value="NZ_JAJVKR010000003.1"/>
</dbReference>
<dbReference type="Proteomes" id="UP001553715">
    <property type="component" value="Unassembled WGS sequence"/>
</dbReference>
<proteinExistence type="predicted"/>
<dbReference type="SUPFAM" id="SSF46955">
    <property type="entry name" value="Putative DNA-binding domain"/>
    <property type="match status" value="1"/>
</dbReference>
<keyword evidence="1" id="KW-0238">DNA-binding</keyword>
<name>A0ABV3LJS1_9MICO</name>
<gene>
    <name evidence="3" type="ORF">AB0301_13700</name>
</gene>
<dbReference type="PANTHER" id="PTHR30204:SF58">
    <property type="entry name" value="HTH-TYPE TRANSCRIPTIONAL REGULATOR YFMP"/>
    <property type="match status" value="1"/>
</dbReference>
<dbReference type="InterPro" id="IPR047057">
    <property type="entry name" value="MerR_fam"/>
</dbReference>
<dbReference type="SMART" id="SM00422">
    <property type="entry name" value="HTH_MERR"/>
    <property type="match status" value="1"/>
</dbReference>